<name>A0A914H6J2_GLORO</name>
<reference evidence="2" key="1">
    <citation type="submission" date="2022-11" db="UniProtKB">
        <authorList>
            <consortium name="WormBaseParasite"/>
        </authorList>
    </citation>
    <scope>IDENTIFICATION</scope>
</reference>
<dbReference type="AlphaFoldDB" id="A0A914H6J2"/>
<organism evidence="1 2">
    <name type="scientific">Globodera rostochiensis</name>
    <name type="common">Golden nematode worm</name>
    <name type="synonym">Heterodera rostochiensis</name>
    <dbReference type="NCBI Taxonomy" id="31243"/>
    <lineage>
        <taxon>Eukaryota</taxon>
        <taxon>Metazoa</taxon>
        <taxon>Ecdysozoa</taxon>
        <taxon>Nematoda</taxon>
        <taxon>Chromadorea</taxon>
        <taxon>Rhabditida</taxon>
        <taxon>Tylenchina</taxon>
        <taxon>Tylenchomorpha</taxon>
        <taxon>Tylenchoidea</taxon>
        <taxon>Heteroderidae</taxon>
        <taxon>Heteroderinae</taxon>
        <taxon>Globodera</taxon>
    </lineage>
</organism>
<proteinExistence type="predicted"/>
<evidence type="ECO:0000313" key="1">
    <source>
        <dbReference type="Proteomes" id="UP000887572"/>
    </source>
</evidence>
<evidence type="ECO:0000313" key="2">
    <source>
        <dbReference type="WBParaSite" id="Gr19_v10_g13692.t1"/>
    </source>
</evidence>
<dbReference type="Proteomes" id="UP000887572">
    <property type="component" value="Unplaced"/>
</dbReference>
<dbReference type="WBParaSite" id="Gr19_v10_g13692.t1">
    <property type="protein sequence ID" value="Gr19_v10_g13692.t1"/>
    <property type="gene ID" value="Gr19_v10_g13692"/>
</dbReference>
<keyword evidence="1" id="KW-1185">Reference proteome</keyword>
<accession>A0A914H6J2</accession>
<sequence length="168" mass="19263">MLVLIHLDFQPPFFEPTYEQKDVALPDESQLHKAFVDGVQSLEYMYSSQVGKAKGSELVERPAIVEFEKMLRHRAKKDGQHKAMNKKWCFLHLLEPCRCSALIIAISGITFPHLMMTKVGHGMNNVESLVLISRISFCVKSGEGVGIVKFHKNHKTSEEFNHHRTKRF</sequence>
<protein>
    <submittedName>
        <fullName evidence="2">Uncharacterized protein</fullName>
    </submittedName>
</protein>